<organism evidence="3 4">
    <name type="scientific">Candidatus Limenecus avicola</name>
    <dbReference type="NCBI Taxonomy" id="2840847"/>
    <lineage>
        <taxon>Bacteria</taxon>
        <taxon>Bacillati</taxon>
        <taxon>Bacillota</taxon>
        <taxon>Clostridia</taxon>
        <taxon>Eubacteriales</taxon>
        <taxon>Clostridiaceae</taxon>
        <taxon>Clostridiaceae incertae sedis</taxon>
        <taxon>Candidatus Limenecus</taxon>
    </lineage>
</organism>
<evidence type="ECO:0000313" key="3">
    <source>
        <dbReference type="EMBL" id="HIU92056.1"/>
    </source>
</evidence>
<dbReference type="EMBL" id="DVOD01000020">
    <property type="protein sequence ID" value="HIU92056.1"/>
    <property type="molecule type" value="Genomic_DNA"/>
</dbReference>
<dbReference type="Gene3D" id="6.10.250.2410">
    <property type="match status" value="1"/>
</dbReference>
<reference evidence="3" key="1">
    <citation type="submission" date="2020-10" db="EMBL/GenBank/DDBJ databases">
        <authorList>
            <person name="Gilroy R."/>
        </authorList>
    </citation>
    <scope>NUCLEOTIDE SEQUENCE</scope>
    <source>
        <strain evidence="3">CHK154-7741</strain>
    </source>
</reference>
<dbReference type="AlphaFoldDB" id="A0A9D1MZS5"/>
<protein>
    <recommendedName>
        <fullName evidence="2">Segregation and condensation protein A</fullName>
    </recommendedName>
</protein>
<evidence type="ECO:0000256" key="1">
    <source>
        <dbReference type="ARBA" id="ARBA00022829"/>
    </source>
</evidence>
<keyword evidence="1" id="KW-0159">Chromosome partition</keyword>
<comment type="caution">
    <text evidence="3">The sequence shown here is derived from an EMBL/GenBank/DDBJ whole genome shotgun (WGS) entry which is preliminary data.</text>
</comment>
<gene>
    <name evidence="3" type="ORF">IAD26_02855</name>
</gene>
<dbReference type="Gene3D" id="1.10.10.580">
    <property type="entry name" value="Structural maintenance of chromosome 1. Chain E"/>
    <property type="match status" value="1"/>
</dbReference>
<dbReference type="InterPro" id="IPR003768">
    <property type="entry name" value="ScpA"/>
</dbReference>
<evidence type="ECO:0000313" key="4">
    <source>
        <dbReference type="Proteomes" id="UP000886748"/>
    </source>
</evidence>
<sequence>MTETAESNLHHEFYAPETSVAGTTALDEMNIISSTPAAAAEQVDGIEILVNMAKTGKVDPWNVDIVDITDKYLTHLFQMKAQNLRLTGRTLLFAAILLRLKSNVLEGIDASQIEGIEEEQFDDFELEDDGWDDGEINTNNVVSLDEVLQRRTSIRLNRSRMVNLKDLIKQLQFYEELDRKQSLKNAHERAKRRVRSYARLTPDDIVNLAHDEYIEKSVEILHENLKKIFETQEKVELNTLTLLGLDKISAYIALLFLTADAEADIDLYQEEFYGELYAVPYKKPARTEKETA</sequence>
<reference evidence="3" key="2">
    <citation type="journal article" date="2021" name="PeerJ">
        <title>Extensive microbial diversity within the chicken gut microbiome revealed by metagenomics and culture.</title>
        <authorList>
            <person name="Gilroy R."/>
            <person name="Ravi A."/>
            <person name="Getino M."/>
            <person name="Pursley I."/>
            <person name="Horton D.L."/>
            <person name="Alikhan N.F."/>
            <person name="Baker D."/>
            <person name="Gharbi K."/>
            <person name="Hall N."/>
            <person name="Watson M."/>
            <person name="Adriaenssens E.M."/>
            <person name="Foster-Nyarko E."/>
            <person name="Jarju S."/>
            <person name="Secka A."/>
            <person name="Antonio M."/>
            <person name="Oren A."/>
            <person name="Chaudhuri R.R."/>
            <person name="La Ragione R."/>
            <person name="Hildebrand F."/>
            <person name="Pallen M.J."/>
        </authorList>
    </citation>
    <scope>NUCLEOTIDE SEQUENCE</scope>
    <source>
        <strain evidence="3">CHK154-7741</strain>
    </source>
</reference>
<dbReference type="InterPro" id="IPR023093">
    <property type="entry name" value="ScpA-like_C"/>
</dbReference>
<proteinExistence type="predicted"/>
<dbReference type="PANTHER" id="PTHR33969:SF2">
    <property type="entry name" value="SEGREGATION AND CONDENSATION PROTEIN A"/>
    <property type="match status" value="1"/>
</dbReference>
<accession>A0A9D1MZS5</accession>
<dbReference type="Pfam" id="PF02616">
    <property type="entry name" value="SMC_ScpA"/>
    <property type="match status" value="1"/>
</dbReference>
<name>A0A9D1MZS5_9CLOT</name>
<dbReference type="PANTHER" id="PTHR33969">
    <property type="entry name" value="SEGREGATION AND CONDENSATION PROTEIN A"/>
    <property type="match status" value="1"/>
</dbReference>
<evidence type="ECO:0000256" key="2">
    <source>
        <dbReference type="ARBA" id="ARBA00044777"/>
    </source>
</evidence>
<dbReference type="GO" id="GO:0007059">
    <property type="term" value="P:chromosome segregation"/>
    <property type="evidence" value="ECO:0007669"/>
    <property type="project" value="UniProtKB-KW"/>
</dbReference>
<dbReference type="Proteomes" id="UP000886748">
    <property type="component" value="Unassembled WGS sequence"/>
</dbReference>